<dbReference type="SUPFAM" id="SSF48208">
    <property type="entry name" value="Six-hairpin glycosidases"/>
    <property type="match status" value="1"/>
</dbReference>
<dbReference type="Gene3D" id="1.50.10.10">
    <property type="match status" value="2"/>
</dbReference>
<proteinExistence type="predicted"/>
<dbReference type="OrthoDB" id="9762614at2"/>
<dbReference type="CDD" id="cd02955">
    <property type="entry name" value="SSP411"/>
    <property type="match status" value="1"/>
</dbReference>
<dbReference type="PANTHER" id="PTHR42899:SF1">
    <property type="entry name" value="SPERMATOGENESIS-ASSOCIATED PROTEIN 20"/>
    <property type="match status" value="1"/>
</dbReference>
<dbReference type="PANTHER" id="PTHR42899">
    <property type="entry name" value="SPERMATOGENESIS-ASSOCIATED PROTEIN 20"/>
    <property type="match status" value="1"/>
</dbReference>
<dbReference type="STRING" id="623281.SAMN05421747_10196"/>
<dbReference type="InterPro" id="IPR024705">
    <property type="entry name" value="Ssp411"/>
</dbReference>
<dbReference type="GO" id="GO:0005975">
    <property type="term" value="P:carbohydrate metabolic process"/>
    <property type="evidence" value="ECO:0007669"/>
    <property type="project" value="InterPro"/>
</dbReference>
<reference evidence="2 3" key="1">
    <citation type="submission" date="2016-10" db="EMBL/GenBank/DDBJ databases">
        <authorList>
            <person name="de Groot N.N."/>
        </authorList>
    </citation>
    <scope>NUCLEOTIDE SEQUENCE [LARGE SCALE GENOMIC DNA]</scope>
    <source>
        <strain evidence="2 3">DSM 22900</strain>
    </source>
</reference>
<protein>
    <recommendedName>
        <fullName evidence="1">Spermatogenesis-associated protein 20-like TRX domain-containing protein</fullName>
    </recommendedName>
</protein>
<dbReference type="SUPFAM" id="SSF52833">
    <property type="entry name" value="Thioredoxin-like"/>
    <property type="match status" value="1"/>
</dbReference>
<dbReference type="InterPro" id="IPR004879">
    <property type="entry name" value="Ssp411-like_TRX"/>
</dbReference>
<name>A0A1I1DUI4_9SPHI</name>
<organism evidence="2 3">
    <name type="scientific">Parapedobacter composti</name>
    <dbReference type="NCBI Taxonomy" id="623281"/>
    <lineage>
        <taxon>Bacteria</taxon>
        <taxon>Pseudomonadati</taxon>
        <taxon>Bacteroidota</taxon>
        <taxon>Sphingobacteriia</taxon>
        <taxon>Sphingobacteriales</taxon>
        <taxon>Sphingobacteriaceae</taxon>
        <taxon>Parapedobacter</taxon>
    </lineage>
</organism>
<feature type="domain" description="Spermatogenesis-associated protein 20-like TRX" evidence="1">
    <location>
        <begin position="3"/>
        <end position="155"/>
    </location>
</feature>
<keyword evidence="3" id="KW-1185">Reference proteome</keyword>
<dbReference type="AlphaFoldDB" id="A0A1I1DUI4"/>
<dbReference type="InterPro" id="IPR008928">
    <property type="entry name" value="6-hairpin_glycosidase_sf"/>
</dbReference>
<gene>
    <name evidence="2" type="ORF">SAMN05421747_10196</name>
</gene>
<dbReference type="InterPro" id="IPR012341">
    <property type="entry name" value="6hp_glycosidase-like_sf"/>
</dbReference>
<evidence type="ECO:0000313" key="2">
    <source>
        <dbReference type="EMBL" id="SFB78477.1"/>
    </source>
</evidence>
<dbReference type="InterPro" id="IPR036249">
    <property type="entry name" value="Thioredoxin-like_sf"/>
</dbReference>
<dbReference type="Pfam" id="PF03190">
    <property type="entry name" value="Thioredox_DsbH"/>
    <property type="match status" value="1"/>
</dbReference>
<dbReference type="EMBL" id="FOLL01000001">
    <property type="protein sequence ID" value="SFB78477.1"/>
    <property type="molecule type" value="Genomic_DNA"/>
</dbReference>
<accession>A0A1I1DUI4</accession>
<dbReference type="Gene3D" id="3.40.30.10">
    <property type="entry name" value="Glutaredoxin"/>
    <property type="match status" value="1"/>
</dbReference>
<dbReference type="RefSeq" id="WP_090970002.1">
    <property type="nucleotide sequence ID" value="NZ_FOLL01000001.1"/>
</dbReference>
<sequence>MPNKLHSETSPYLRQHQHNPVEWYPWGAEALNKAQAENKLIVVSIGYSACHWCHVMERESFENEDVAAVMNQHFISIKVDREERPDIDQIYMIAVQLMTGQGGWPLNCICLPDGRPIYGGTYFRPADWKNVLLQLAEMWSNTPEVALDYAERLTAGIQQSEQLPVNRIPETYTDKDITAIVEPWKRLFDKQEGGYTRAPKFPLPNNWLFLLRYAVLADDTAVLEHVHFTLRKIASGGIYDHVGGGFARYSVDGRWHIPHFEKMLYDNAQLVSLYAEAWQQRPTEQYKRVVTETLAWVRREMTSPEGGFYCALDADSEGVEGKFYTFHRSEIEQVLGDDAALFIQYFGVTAEGNWEEEQTNVLYVDADADPLAREAGFSAAEWELYLADAKQKLLDYREQRVRPGLDDKQLTSWNAMMLKGFLDAYRIFDEPEYLQAALDNAGFIRQKLYAGDGGLLHQPEGGGKAIPGFLDDYAFCIEAYTALYEATFDEAWLQEAERLAAYVLHHFYDNEQHAFFYTADTAEPLIARKQEVMDNVIPSSTSAVVRQFHRLGRYFDRQQYFDIVAQSLANVVPQMARYGSAYSNWAILLLEVVHGCHEVILTGPEWQAFRKVVDGQYVPNKIILGGTNGTLPLLAKRIDNRQTRAYVCRNKTCSLPVTDKTELINLLINPDA</sequence>
<evidence type="ECO:0000259" key="1">
    <source>
        <dbReference type="Pfam" id="PF03190"/>
    </source>
</evidence>
<evidence type="ECO:0000313" key="3">
    <source>
        <dbReference type="Proteomes" id="UP000199577"/>
    </source>
</evidence>
<dbReference type="PIRSF" id="PIRSF006402">
    <property type="entry name" value="UCP006402_thioredoxin"/>
    <property type="match status" value="1"/>
</dbReference>
<dbReference type="Proteomes" id="UP000199577">
    <property type="component" value="Unassembled WGS sequence"/>
</dbReference>